<gene>
    <name evidence="9" type="primary">jg19470</name>
    <name evidence="9" type="ORF">PAEG_LOCUS10123</name>
</gene>
<dbReference type="InterPro" id="IPR019363">
    <property type="entry name" value="LDAH"/>
</dbReference>
<proteinExistence type="inferred from homology"/>
<comment type="similarity">
    <text evidence="2">Belongs to the AB hydrolase superfamily. LDAH family.</text>
</comment>
<dbReference type="SUPFAM" id="SSF53474">
    <property type="entry name" value="alpha/beta-Hydrolases"/>
    <property type="match status" value="1"/>
</dbReference>
<dbReference type="AlphaFoldDB" id="A0A8S4R4K1"/>
<dbReference type="Gene3D" id="3.40.50.1820">
    <property type="entry name" value="alpha/beta hydrolase"/>
    <property type="match status" value="2"/>
</dbReference>
<keyword evidence="5" id="KW-0378">Hydrolase</keyword>
<evidence type="ECO:0000256" key="2">
    <source>
        <dbReference type="ARBA" id="ARBA00008300"/>
    </source>
</evidence>
<dbReference type="EMBL" id="CAKXAJ010024851">
    <property type="protein sequence ID" value="CAH2231651.1"/>
    <property type="molecule type" value="Genomic_DNA"/>
</dbReference>
<reference evidence="9" key="1">
    <citation type="submission" date="2022-03" db="EMBL/GenBank/DDBJ databases">
        <authorList>
            <person name="Lindestad O."/>
        </authorList>
    </citation>
    <scope>NUCLEOTIDE SEQUENCE</scope>
</reference>
<protein>
    <recommendedName>
        <fullName evidence="3">Lipid droplet-associated hydrolase</fullName>
        <ecNumber evidence="7">3.1.1.13</ecNumber>
    </recommendedName>
    <alternativeName>
        <fullName evidence="6">Lipid droplet-associated serine hydrolase</fullName>
    </alternativeName>
</protein>
<dbReference type="Proteomes" id="UP000838756">
    <property type="component" value="Unassembled WGS sequence"/>
</dbReference>
<comment type="catalytic activity">
    <reaction evidence="8">
        <text>a cholesterol ester + H2O = cholesterol + a fatty acid + H(+)</text>
        <dbReference type="Rhea" id="RHEA:36403"/>
        <dbReference type="ChEBI" id="CHEBI:15377"/>
        <dbReference type="ChEBI" id="CHEBI:15378"/>
        <dbReference type="ChEBI" id="CHEBI:16113"/>
        <dbReference type="ChEBI" id="CHEBI:17002"/>
        <dbReference type="ChEBI" id="CHEBI:28868"/>
        <dbReference type="EC" id="3.1.1.13"/>
    </reaction>
    <physiologicalReaction direction="left-to-right" evidence="8">
        <dbReference type="Rhea" id="RHEA:36404"/>
    </physiologicalReaction>
</comment>
<dbReference type="GO" id="GO:0004771">
    <property type="term" value="F:sterol ester esterase activity"/>
    <property type="evidence" value="ECO:0007669"/>
    <property type="project" value="UniProtKB-EC"/>
</dbReference>
<keyword evidence="10" id="KW-1185">Reference proteome</keyword>
<evidence type="ECO:0000256" key="3">
    <source>
        <dbReference type="ARBA" id="ARBA00019242"/>
    </source>
</evidence>
<evidence type="ECO:0000313" key="9">
    <source>
        <dbReference type="EMBL" id="CAH2231651.1"/>
    </source>
</evidence>
<dbReference type="OrthoDB" id="448051at2759"/>
<dbReference type="PANTHER" id="PTHR13390">
    <property type="entry name" value="LIPASE"/>
    <property type="match status" value="1"/>
</dbReference>
<dbReference type="InterPro" id="IPR029058">
    <property type="entry name" value="AB_hydrolase_fold"/>
</dbReference>
<sequence>MKRLYIRLNGVQTPLITWGDPISNNENVIICITGNPGISDFYIEFASELFKSMSIPICVIGHAGHEESLDKKNKYLFNLKDQLEHKLDLIENHINKNSKIHLIGHSIGAWMIIELIHKQSIYIWIKSIPSKFSSAIIKILNPDVVENIFYLAFNEMDTVLSLNTESIQKIKHLTNVVYARNDGWAPVEYIEDLKQFTPQLQIREAFNVEHAFVLKSSVEVASIVADFINTKKNIS</sequence>
<comment type="caution">
    <text evidence="9">The sequence shown here is derived from an EMBL/GenBank/DDBJ whole genome shotgun (WGS) entry which is preliminary data.</text>
</comment>
<evidence type="ECO:0000256" key="8">
    <source>
        <dbReference type="ARBA" id="ARBA00049527"/>
    </source>
</evidence>
<keyword evidence="4" id="KW-0551">Lipid droplet</keyword>
<evidence type="ECO:0000256" key="4">
    <source>
        <dbReference type="ARBA" id="ARBA00022677"/>
    </source>
</evidence>
<dbReference type="GO" id="GO:0005811">
    <property type="term" value="C:lipid droplet"/>
    <property type="evidence" value="ECO:0007669"/>
    <property type="project" value="UniProtKB-SubCell"/>
</dbReference>
<evidence type="ECO:0000313" key="10">
    <source>
        <dbReference type="Proteomes" id="UP000838756"/>
    </source>
</evidence>
<evidence type="ECO:0000256" key="7">
    <source>
        <dbReference type="ARBA" id="ARBA00039150"/>
    </source>
</evidence>
<dbReference type="GO" id="GO:0019915">
    <property type="term" value="P:lipid storage"/>
    <property type="evidence" value="ECO:0007669"/>
    <property type="project" value="InterPro"/>
</dbReference>
<evidence type="ECO:0000256" key="1">
    <source>
        <dbReference type="ARBA" id="ARBA00004502"/>
    </source>
</evidence>
<accession>A0A8S4R4K1</accession>
<dbReference type="EC" id="3.1.1.13" evidence="7"/>
<dbReference type="PANTHER" id="PTHR13390:SF0">
    <property type="entry name" value="LIPID DROPLET-ASSOCIATED HYDROLASE"/>
    <property type="match status" value="1"/>
</dbReference>
<organism evidence="9 10">
    <name type="scientific">Pararge aegeria aegeria</name>
    <dbReference type="NCBI Taxonomy" id="348720"/>
    <lineage>
        <taxon>Eukaryota</taxon>
        <taxon>Metazoa</taxon>
        <taxon>Ecdysozoa</taxon>
        <taxon>Arthropoda</taxon>
        <taxon>Hexapoda</taxon>
        <taxon>Insecta</taxon>
        <taxon>Pterygota</taxon>
        <taxon>Neoptera</taxon>
        <taxon>Endopterygota</taxon>
        <taxon>Lepidoptera</taxon>
        <taxon>Glossata</taxon>
        <taxon>Ditrysia</taxon>
        <taxon>Papilionoidea</taxon>
        <taxon>Nymphalidae</taxon>
        <taxon>Satyrinae</taxon>
        <taxon>Satyrini</taxon>
        <taxon>Parargina</taxon>
        <taxon>Pararge</taxon>
    </lineage>
</organism>
<dbReference type="Pfam" id="PF10230">
    <property type="entry name" value="LIDHydrolase"/>
    <property type="match status" value="2"/>
</dbReference>
<name>A0A8S4R4K1_9NEOP</name>
<evidence type="ECO:0000256" key="6">
    <source>
        <dbReference type="ARBA" id="ARBA00031924"/>
    </source>
</evidence>
<comment type="subcellular location">
    <subcellularLocation>
        <location evidence="1">Lipid droplet</location>
    </subcellularLocation>
</comment>
<evidence type="ECO:0000256" key="5">
    <source>
        <dbReference type="ARBA" id="ARBA00022801"/>
    </source>
</evidence>